<dbReference type="InterPro" id="IPR013087">
    <property type="entry name" value="Znf_C2H2_type"/>
</dbReference>
<feature type="compositionally biased region" description="Low complexity" evidence="7">
    <location>
        <begin position="206"/>
        <end position="224"/>
    </location>
</feature>
<dbReference type="SMART" id="SM00355">
    <property type="entry name" value="ZnF_C2H2"/>
    <property type="match status" value="2"/>
</dbReference>
<dbReference type="Pfam" id="PF12171">
    <property type="entry name" value="zf-C2H2_jaz"/>
    <property type="match status" value="1"/>
</dbReference>
<dbReference type="GO" id="GO:0005634">
    <property type="term" value="C:nucleus"/>
    <property type="evidence" value="ECO:0007669"/>
    <property type="project" value="UniProtKB-SubCell"/>
</dbReference>
<evidence type="ECO:0000256" key="4">
    <source>
        <dbReference type="ARBA" id="ARBA00022833"/>
    </source>
</evidence>
<proteinExistence type="predicted"/>
<organism evidence="9 10">
    <name type="scientific">Apatococcus lobatus</name>
    <dbReference type="NCBI Taxonomy" id="904363"/>
    <lineage>
        <taxon>Eukaryota</taxon>
        <taxon>Viridiplantae</taxon>
        <taxon>Chlorophyta</taxon>
        <taxon>core chlorophytes</taxon>
        <taxon>Trebouxiophyceae</taxon>
        <taxon>Chlorellales</taxon>
        <taxon>Chlorellaceae</taxon>
        <taxon>Apatococcus</taxon>
    </lineage>
</organism>
<evidence type="ECO:0000256" key="2">
    <source>
        <dbReference type="ARBA" id="ARBA00022723"/>
    </source>
</evidence>
<keyword evidence="10" id="KW-1185">Reference proteome</keyword>
<dbReference type="EMBL" id="JALJOS010000004">
    <property type="protein sequence ID" value="KAK9840159.1"/>
    <property type="molecule type" value="Genomic_DNA"/>
</dbReference>
<evidence type="ECO:0000256" key="1">
    <source>
        <dbReference type="ARBA" id="ARBA00004123"/>
    </source>
</evidence>
<protein>
    <recommendedName>
        <fullName evidence="8">BED-type domain-containing protein</fullName>
    </recommendedName>
</protein>
<evidence type="ECO:0000256" key="5">
    <source>
        <dbReference type="ARBA" id="ARBA00023242"/>
    </source>
</evidence>
<accession>A0AAW1S2Z6</accession>
<feature type="region of interest" description="Disordered" evidence="7">
    <location>
        <begin position="178"/>
        <end position="369"/>
    </location>
</feature>
<name>A0AAW1S2Z6_9CHLO</name>
<dbReference type="InterPro" id="IPR003656">
    <property type="entry name" value="Znf_BED"/>
</dbReference>
<dbReference type="GO" id="GO:0008270">
    <property type="term" value="F:zinc ion binding"/>
    <property type="evidence" value="ECO:0007669"/>
    <property type="project" value="UniProtKB-KW"/>
</dbReference>
<keyword evidence="2" id="KW-0479">Metal-binding</keyword>
<feature type="compositionally biased region" description="Low complexity" evidence="7">
    <location>
        <begin position="119"/>
        <end position="136"/>
    </location>
</feature>
<dbReference type="PANTHER" id="PTHR23215:SF0">
    <property type="entry name" value="BUB3-INTERACTING AND GLEBS MOTIF-CONTAINING PROTEIN ZNF207"/>
    <property type="match status" value="1"/>
</dbReference>
<feature type="domain" description="BED-type" evidence="8">
    <location>
        <begin position="11"/>
        <end position="70"/>
    </location>
</feature>
<feature type="compositionally biased region" description="Polar residues" evidence="7">
    <location>
        <begin position="294"/>
        <end position="309"/>
    </location>
</feature>
<dbReference type="Gene3D" id="3.30.160.60">
    <property type="entry name" value="Classic Zinc Finger"/>
    <property type="match status" value="1"/>
</dbReference>
<dbReference type="GO" id="GO:0003677">
    <property type="term" value="F:DNA binding"/>
    <property type="evidence" value="ECO:0007669"/>
    <property type="project" value="InterPro"/>
</dbReference>
<feature type="compositionally biased region" description="Low complexity" evidence="7">
    <location>
        <begin position="240"/>
        <end position="260"/>
    </location>
</feature>
<keyword evidence="4" id="KW-0862">Zinc</keyword>
<feature type="compositionally biased region" description="Pro residues" evidence="7">
    <location>
        <begin position="278"/>
        <end position="290"/>
    </location>
</feature>
<comment type="subcellular location">
    <subcellularLocation>
        <location evidence="1">Nucleus</location>
    </subcellularLocation>
</comment>
<gene>
    <name evidence="9" type="ORF">WJX74_004315</name>
</gene>
<keyword evidence="5" id="KW-0539">Nucleus</keyword>
<evidence type="ECO:0000256" key="7">
    <source>
        <dbReference type="SAM" id="MobiDB-lite"/>
    </source>
</evidence>
<feature type="compositionally biased region" description="Pro residues" evidence="7">
    <location>
        <begin position="178"/>
        <end position="205"/>
    </location>
</feature>
<dbReference type="AlphaFoldDB" id="A0AAW1S2Z6"/>
<dbReference type="PANTHER" id="PTHR23215">
    <property type="entry name" value="ZINC FINGER PROTEIN 207"/>
    <property type="match status" value="1"/>
</dbReference>
<dbReference type="CDD" id="cd20908">
    <property type="entry name" value="SUF4-like"/>
    <property type="match status" value="1"/>
</dbReference>
<feature type="region of interest" description="Disordered" evidence="7">
    <location>
        <begin position="91"/>
        <end position="136"/>
    </location>
</feature>
<evidence type="ECO:0000313" key="9">
    <source>
        <dbReference type="EMBL" id="KAK9840159.1"/>
    </source>
</evidence>
<reference evidence="9 10" key="1">
    <citation type="journal article" date="2024" name="Nat. Commun.">
        <title>Phylogenomics reveals the evolutionary origins of lichenization in chlorophyte algae.</title>
        <authorList>
            <person name="Puginier C."/>
            <person name="Libourel C."/>
            <person name="Otte J."/>
            <person name="Skaloud P."/>
            <person name="Haon M."/>
            <person name="Grisel S."/>
            <person name="Petersen M."/>
            <person name="Berrin J.G."/>
            <person name="Delaux P.M."/>
            <person name="Dal Grande F."/>
            <person name="Keller J."/>
        </authorList>
    </citation>
    <scope>NUCLEOTIDE SEQUENCE [LARGE SCALE GENOMIC DNA]</scope>
    <source>
        <strain evidence="9 10">SAG 2145</strain>
    </source>
</reference>
<dbReference type="InterPro" id="IPR022755">
    <property type="entry name" value="Znf_C2H2_jaz"/>
</dbReference>
<keyword evidence="3 6" id="KW-0863">Zinc-finger</keyword>
<feature type="compositionally biased region" description="Polar residues" evidence="7">
    <location>
        <begin position="353"/>
        <end position="369"/>
    </location>
</feature>
<evidence type="ECO:0000256" key="3">
    <source>
        <dbReference type="ARBA" id="ARBA00022771"/>
    </source>
</evidence>
<evidence type="ECO:0000313" key="10">
    <source>
        <dbReference type="Proteomes" id="UP001438707"/>
    </source>
</evidence>
<dbReference type="Proteomes" id="UP001438707">
    <property type="component" value="Unassembled WGS sequence"/>
</dbReference>
<comment type="caution">
    <text evidence="9">The sequence shown here is derived from an EMBL/GenBank/DDBJ whole genome shotgun (WGS) entry which is preliminary data.</text>
</comment>
<dbReference type="PROSITE" id="PS50808">
    <property type="entry name" value="ZF_BED"/>
    <property type="match status" value="1"/>
</dbReference>
<dbReference type="PROSITE" id="PS00028">
    <property type="entry name" value="ZINC_FINGER_C2H2_1"/>
    <property type="match status" value="2"/>
</dbReference>
<sequence length="369" mass="38125">MVRKKKKAGGQEEQKPWCFYCDRQFNDESILIQHQKSRHFKCSQCHKKLNTAQGLAIHCIQVHKLSIDAVPNAKPGREAMDKEIFGMAGVPSGMEPGAALPEEEGEEDEPPAKIQRLNSGPTSAAAPSYSASQAPHSAGYYNPAPIPLPGYGYPGYNPYAMRPPPGYPPHLYPGHPGYHPPPYGSAPMQQPPPGYPPFASQPPPAGSMSAAPVSAPAGAGLGAPLFPISGAPSTSSSQLPVPAAAPAAASAAAATAAAPAVQPPPAMPGLFPLAQPASQPPPVGLQPPPLATSGAGSKPQTPGSTSQQLPAAASTPGKLPPELGFVWDDDNTSMEEQRASSQKYAQHKAATANGVQAPQSTSATWPASY</sequence>
<evidence type="ECO:0000256" key="6">
    <source>
        <dbReference type="PROSITE-ProRule" id="PRU00027"/>
    </source>
</evidence>
<evidence type="ECO:0000259" key="8">
    <source>
        <dbReference type="PROSITE" id="PS50808"/>
    </source>
</evidence>